<evidence type="ECO:0000256" key="1">
    <source>
        <dbReference type="ARBA" id="ARBA00022691"/>
    </source>
</evidence>
<proteinExistence type="inferred from homology"/>
<dbReference type="InterPro" id="IPR036413">
    <property type="entry name" value="YaeB-like_sf"/>
</dbReference>
<comment type="similarity">
    <text evidence="2">Belongs to the tRNA methyltransferase O family.</text>
</comment>
<gene>
    <name evidence="4" type="ORF">DUNSADRAFT_7020</name>
</gene>
<evidence type="ECO:0000313" key="5">
    <source>
        <dbReference type="Proteomes" id="UP000815325"/>
    </source>
</evidence>
<keyword evidence="5" id="KW-1185">Reference proteome</keyword>
<dbReference type="Gene3D" id="3.30.2310.10">
    <property type="entry name" value="YaeB-like"/>
    <property type="match status" value="1"/>
</dbReference>
<comment type="caution">
    <text evidence="4">The sequence shown here is derived from an EMBL/GenBank/DDBJ whole genome shotgun (WGS) entry which is preliminary data.</text>
</comment>
<dbReference type="SUPFAM" id="SSF118196">
    <property type="entry name" value="YaeB-like"/>
    <property type="match status" value="1"/>
</dbReference>
<dbReference type="PROSITE" id="PS51668">
    <property type="entry name" value="TSAA_2"/>
    <property type="match status" value="1"/>
</dbReference>
<accession>A0ABQ7FUL7</accession>
<evidence type="ECO:0000256" key="2">
    <source>
        <dbReference type="ARBA" id="ARBA00033753"/>
    </source>
</evidence>
<dbReference type="PANTHER" id="PTHR12818:SF0">
    <property type="entry name" value="TRNA (ADENINE(37)-N6)-METHYLTRANSFERASE"/>
    <property type="match status" value="1"/>
</dbReference>
<dbReference type="EMBL" id="MU072017">
    <property type="protein sequence ID" value="KAF5825776.1"/>
    <property type="molecule type" value="Genomic_DNA"/>
</dbReference>
<dbReference type="Gene3D" id="2.40.30.70">
    <property type="entry name" value="YaeB-like"/>
    <property type="match status" value="1"/>
</dbReference>
<dbReference type="Pfam" id="PF01980">
    <property type="entry name" value="TrmO_N"/>
    <property type="match status" value="1"/>
</dbReference>
<organism evidence="4 5">
    <name type="scientific">Dunaliella salina</name>
    <name type="common">Green alga</name>
    <name type="synonym">Protococcus salinus</name>
    <dbReference type="NCBI Taxonomy" id="3046"/>
    <lineage>
        <taxon>Eukaryota</taxon>
        <taxon>Viridiplantae</taxon>
        <taxon>Chlorophyta</taxon>
        <taxon>core chlorophytes</taxon>
        <taxon>Chlorophyceae</taxon>
        <taxon>CS clade</taxon>
        <taxon>Chlamydomonadales</taxon>
        <taxon>Dunaliellaceae</taxon>
        <taxon>Dunaliella</taxon>
    </lineage>
</organism>
<dbReference type="InterPro" id="IPR040372">
    <property type="entry name" value="YaeB-like"/>
</dbReference>
<dbReference type="InterPro" id="IPR023370">
    <property type="entry name" value="TrmO-like_N"/>
</dbReference>
<protein>
    <submittedName>
        <fullName evidence="4">TsaA-like domain-containing protein</fullName>
    </submittedName>
</protein>
<name>A0ABQ7FUL7_DUNSA</name>
<dbReference type="InterPro" id="IPR036414">
    <property type="entry name" value="YaeB_N_sf"/>
</dbReference>
<keyword evidence="1" id="KW-0949">S-adenosyl-L-methionine</keyword>
<sequence>MNTWTQVRVPRLDGQTMGVLATRTPHRPCPIGLSVAQVVSVCSRKGVLVLGGADIVNGTPILDIKPYVPFADSIPQAVAPPWVQAEKEEDEPLHIAAVNISSRAKEQVHRAWSRSKDSMYSSAAEFLELVEQVLARDIRSVHQRRNNANQVDAEGVTAELEPESQQQGRFHVVLEGVDIHYDIDTSGTVWVRGVAA</sequence>
<reference evidence="4" key="1">
    <citation type="submission" date="2017-08" db="EMBL/GenBank/DDBJ databases">
        <authorList>
            <person name="Polle J.E."/>
            <person name="Barry K."/>
            <person name="Cushman J."/>
            <person name="Schmutz J."/>
            <person name="Tran D."/>
            <person name="Hathwaick L.T."/>
            <person name="Yim W.C."/>
            <person name="Jenkins J."/>
            <person name="Mckie-Krisberg Z.M."/>
            <person name="Prochnik S."/>
            <person name="Lindquist E."/>
            <person name="Dockter R.B."/>
            <person name="Adam C."/>
            <person name="Molina H."/>
            <person name="Bunkerborg J."/>
            <person name="Jin E."/>
            <person name="Buchheim M."/>
            <person name="Magnuson J."/>
        </authorList>
    </citation>
    <scope>NUCLEOTIDE SEQUENCE</scope>
    <source>
        <strain evidence="4">CCAP 19/18</strain>
    </source>
</reference>
<dbReference type="Proteomes" id="UP000815325">
    <property type="component" value="Unassembled WGS sequence"/>
</dbReference>
<dbReference type="PANTHER" id="PTHR12818">
    <property type="entry name" value="TRNA (ADENINE(37)-N6)-METHYLTRANSFERASE"/>
    <property type="match status" value="1"/>
</dbReference>
<evidence type="ECO:0000313" key="4">
    <source>
        <dbReference type="EMBL" id="KAF5825776.1"/>
    </source>
</evidence>
<feature type="domain" description="TsaA-like" evidence="3">
    <location>
        <begin position="1"/>
        <end position="76"/>
    </location>
</feature>
<evidence type="ECO:0000259" key="3">
    <source>
        <dbReference type="PROSITE" id="PS51668"/>
    </source>
</evidence>